<keyword evidence="8 11" id="KW-0443">Lipid metabolism</keyword>
<evidence type="ECO:0000313" key="16">
    <source>
        <dbReference type="Proteomes" id="UP000281738"/>
    </source>
</evidence>
<dbReference type="Pfam" id="PF06974">
    <property type="entry name" value="WS_DGAT_C"/>
    <property type="match status" value="1"/>
</dbReference>
<dbReference type="GO" id="GO:0019432">
    <property type="term" value="P:triglyceride biosynthetic process"/>
    <property type="evidence" value="ECO:0007669"/>
    <property type="project" value="UniProtKB-UniPathway"/>
</dbReference>
<dbReference type="EC" id="2.3.1.20" evidence="4 11"/>
<comment type="catalytic activity">
    <reaction evidence="10 11">
        <text>an acyl-CoA + a 1,2-diacyl-sn-glycerol = a triacyl-sn-glycerol + CoA</text>
        <dbReference type="Rhea" id="RHEA:10868"/>
        <dbReference type="ChEBI" id="CHEBI:17815"/>
        <dbReference type="ChEBI" id="CHEBI:57287"/>
        <dbReference type="ChEBI" id="CHEBI:58342"/>
        <dbReference type="ChEBI" id="CHEBI:64615"/>
        <dbReference type="EC" id="2.3.1.20"/>
    </reaction>
</comment>
<dbReference type="GO" id="GO:0006071">
    <property type="term" value="P:glycerol metabolic process"/>
    <property type="evidence" value="ECO:0007669"/>
    <property type="project" value="UniProtKB-KW"/>
</dbReference>
<name>A0A3N2CTZ9_9ACTN</name>
<evidence type="ECO:0000256" key="9">
    <source>
        <dbReference type="ARBA" id="ARBA00023315"/>
    </source>
</evidence>
<evidence type="ECO:0000256" key="2">
    <source>
        <dbReference type="ARBA" id="ARBA00005189"/>
    </source>
</evidence>
<feature type="domain" description="O-acyltransferase WSD1 C-terminal" evidence="14">
    <location>
        <begin position="304"/>
        <end position="445"/>
    </location>
</feature>
<evidence type="ECO:0000256" key="11">
    <source>
        <dbReference type="RuleBase" id="RU361241"/>
    </source>
</evidence>
<dbReference type="PANTHER" id="PTHR31650">
    <property type="entry name" value="O-ACYLTRANSFERASE (WSD1-LIKE) FAMILY PROTEIN"/>
    <property type="match status" value="1"/>
</dbReference>
<comment type="caution">
    <text evidence="15">The sequence shown here is derived from an EMBL/GenBank/DDBJ whole genome shotgun (WGS) entry which is preliminary data.</text>
</comment>
<keyword evidence="9 11" id="KW-0012">Acyltransferase</keyword>
<evidence type="ECO:0000259" key="13">
    <source>
        <dbReference type="Pfam" id="PF03007"/>
    </source>
</evidence>
<evidence type="ECO:0000259" key="14">
    <source>
        <dbReference type="Pfam" id="PF06974"/>
    </source>
</evidence>
<feature type="compositionally biased region" description="Low complexity" evidence="12">
    <location>
        <begin position="168"/>
        <end position="178"/>
    </location>
</feature>
<dbReference type="InterPro" id="IPR045034">
    <property type="entry name" value="O-acyltransferase_WSD1-like"/>
</dbReference>
<evidence type="ECO:0000256" key="1">
    <source>
        <dbReference type="ARBA" id="ARBA00004771"/>
    </source>
</evidence>
<comment type="pathway">
    <text evidence="2">Lipid metabolism.</text>
</comment>
<dbReference type="Pfam" id="PF03007">
    <property type="entry name" value="WS_DGAT_cat"/>
    <property type="match status" value="1"/>
</dbReference>
<dbReference type="InterPro" id="IPR014292">
    <property type="entry name" value="Acyl_transf_WS/DGAT"/>
</dbReference>
<dbReference type="InterPro" id="IPR023213">
    <property type="entry name" value="CAT-like_dom_sf"/>
</dbReference>
<dbReference type="GO" id="GO:0005886">
    <property type="term" value="C:plasma membrane"/>
    <property type="evidence" value="ECO:0007669"/>
    <property type="project" value="TreeGrafter"/>
</dbReference>
<gene>
    <name evidence="15" type="ORF">EDD33_1852</name>
</gene>
<evidence type="ECO:0000256" key="10">
    <source>
        <dbReference type="ARBA" id="ARBA00048109"/>
    </source>
</evidence>
<dbReference type="InterPro" id="IPR009721">
    <property type="entry name" value="O-acyltransferase_WSD1_C"/>
</dbReference>
<evidence type="ECO:0000256" key="8">
    <source>
        <dbReference type="ARBA" id="ARBA00023098"/>
    </source>
</evidence>
<protein>
    <recommendedName>
        <fullName evidence="4 11">Diacylglycerol O-acyltransferase</fullName>
        <ecNumber evidence="4 11">2.3.1.20</ecNumber>
    </recommendedName>
</protein>
<reference evidence="15 16" key="1">
    <citation type="submission" date="2018-11" db="EMBL/GenBank/DDBJ databases">
        <title>Sequencing the genomes of 1000 actinobacteria strains.</title>
        <authorList>
            <person name="Klenk H.-P."/>
        </authorList>
    </citation>
    <scope>NUCLEOTIDE SEQUENCE [LARGE SCALE GENOMIC DNA]</scope>
    <source>
        <strain evidence="15 16">DSM 12652</strain>
    </source>
</reference>
<keyword evidence="16" id="KW-1185">Reference proteome</keyword>
<organism evidence="15 16">
    <name type="scientific">Nocardioides aurantiacus</name>
    <dbReference type="NCBI Taxonomy" id="86796"/>
    <lineage>
        <taxon>Bacteria</taxon>
        <taxon>Bacillati</taxon>
        <taxon>Actinomycetota</taxon>
        <taxon>Actinomycetes</taxon>
        <taxon>Propionibacteriales</taxon>
        <taxon>Nocardioidaceae</taxon>
        <taxon>Nocardioides</taxon>
    </lineage>
</organism>
<keyword evidence="7 11" id="KW-0319">Glycerol metabolism</keyword>
<evidence type="ECO:0000256" key="12">
    <source>
        <dbReference type="SAM" id="MobiDB-lite"/>
    </source>
</evidence>
<dbReference type="Gene3D" id="3.30.559.30">
    <property type="entry name" value="Nonribosomal peptide synthetase, condensation domain"/>
    <property type="match status" value="1"/>
</dbReference>
<comment type="similarity">
    <text evidence="3 11">Belongs to the long-chain O-acyltransferase family.</text>
</comment>
<dbReference type="AlphaFoldDB" id="A0A3N2CTZ9"/>
<dbReference type="Proteomes" id="UP000281738">
    <property type="component" value="Unassembled WGS sequence"/>
</dbReference>
<accession>A0A3N2CTZ9</accession>
<keyword evidence="6 11" id="KW-0808">Transferase</keyword>
<dbReference type="EMBL" id="RKHO01000001">
    <property type="protein sequence ID" value="ROR90995.1"/>
    <property type="molecule type" value="Genomic_DNA"/>
</dbReference>
<feature type="region of interest" description="Disordered" evidence="12">
    <location>
        <begin position="159"/>
        <end position="186"/>
    </location>
</feature>
<evidence type="ECO:0000313" key="15">
    <source>
        <dbReference type="EMBL" id="ROR90995.1"/>
    </source>
</evidence>
<feature type="domain" description="O-acyltransferase WSD1-like N-terminal" evidence="13">
    <location>
        <begin position="8"/>
        <end position="261"/>
    </location>
</feature>
<dbReference type="GO" id="GO:0004144">
    <property type="term" value="F:diacylglycerol O-acyltransferase activity"/>
    <property type="evidence" value="ECO:0007669"/>
    <property type="project" value="UniProtKB-EC"/>
</dbReference>
<evidence type="ECO:0000256" key="6">
    <source>
        <dbReference type="ARBA" id="ARBA00022679"/>
    </source>
</evidence>
<comment type="pathway">
    <text evidence="1 11">Glycerolipid metabolism; triacylglycerol biosynthesis.</text>
</comment>
<dbReference type="PANTHER" id="PTHR31650:SF1">
    <property type="entry name" value="WAX ESTER SYNTHASE_DIACYLGLYCEROL ACYLTRANSFERASE 4-RELATED"/>
    <property type="match status" value="1"/>
</dbReference>
<evidence type="ECO:0000256" key="4">
    <source>
        <dbReference type="ARBA" id="ARBA00013244"/>
    </source>
</evidence>
<dbReference type="NCBIfam" id="TIGR02946">
    <property type="entry name" value="acyl_WS_DGAT"/>
    <property type="match status" value="1"/>
</dbReference>
<evidence type="ECO:0000256" key="5">
    <source>
        <dbReference type="ARBA" id="ARBA00022516"/>
    </source>
</evidence>
<dbReference type="SUPFAM" id="SSF52777">
    <property type="entry name" value="CoA-dependent acyltransferases"/>
    <property type="match status" value="2"/>
</dbReference>
<proteinExistence type="inferred from homology"/>
<dbReference type="InterPro" id="IPR004255">
    <property type="entry name" value="O-acyltransferase_WSD1_N"/>
</dbReference>
<evidence type="ECO:0000256" key="3">
    <source>
        <dbReference type="ARBA" id="ARBA00009587"/>
    </source>
</evidence>
<evidence type="ECO:0000256" key="7">
    <source>
        <dbReference type="ARBA" id="ARBA00022798"/>
    </source>
</evidence>
<keyword evidence="5 11" id="KW-0444">Lipid biosynthesis</keyword>
<dbReference type="OrthoDB" id="9810950at2"/>
<dbReference type="UniPathway" id="UPA00282"/>
<dbReference type="Gene3D" id="3.30.559.10">
    <property type="entry name" value="Chloramphenicol acetyltransferase-like domain"/>
    <property type="match status" value="1"/>
</dbReference>
<sequence>MVRHNRVKPVDAIWLDMDRVRNLMVIECVMFLEGPIDRVAFDRLLRERLIGIYPVFSRIPVKGHNPWSRSCWHDVPDLDLERHVREVRLPAPGDAAALQTYVSSFMATPLPRDRPLWEVHLVTGLDEGAAIYVRLHHALADGIALTQVLISLTETSAATGEDARDAHAPAGGRAPGADTGERVGSQARGVARSAGLRACAATVRTALRAVGVVAKLMLTRNPPSPLEGPVGAQKQAVWSEPVELQLIKDIAKASDATVNDVLVSALAGAVRRYQVERGAHAVDLPTMIPVSLRPLHLPPPPELGNRFAVVLLLLPSGVAGAAERLAETKRRMDKIKRSPEPVITFAIISGIGRLGRNVSNAFVTFFAGKATGVTTNVPGPREPRYLAGTRVTGLLGWVPGSATQTLGTCIFTYDGMVTIGLKTDAAVVPDPLVVLEAFRQEITDLSSVLATPKDEAVRGRLQDSAS</sequence>